<keyword evidence="2" id="KW-1185">Reference proteome</keyword>
<name>M4C0J5_HYAAE</name>
<dbReference type="Proteomes" id="UP000011713">
    <property type="component" value="Unassembled WGS sequence"/>
</dbReference>
<dbReference type="HOGENOM" id="CLU_2781316_0_0_1"/>
<evidence type="ECO:0000313" key="2">
    <source>
        <dbReference type="Proteomes" id="UP000011713"/>
    </source>
</evidence>
<proteinExistence type="predicted"/>
<dbReference type="VEuPathDB" id="FungiDB:HpaG812445"/>
<reference evidence="2" key="1">
    <citation type="journal article" date="2010" name="Science">
        <title>Signatures of adaptation to obligate biotrophy in the Hyaloperonospora arabidopsidis genome.</title>
        <authorList>
            <person name="Baxter L."/>
            <person name="Tripathy S."/>
            <person name="Ishaque N."/>
            <person name="Boot N."/>
            <person name="Cabral A."/>
            <person name="Kemen E."/>
            <person name="Thines M."/>
            <person name="Ah-Fong A."/>
            <person name="Anderson R."/>
            <person name="Badejoko W."/>
            <person name="Bittner-Eddy P."/>
            <person name="Boore J.L."/>
            <person name="Chibucos M.C."/>
            <person name="Coates M."/>
            <person name="Dehal P."/>
            <person name="Delehaunty K."/>
            <person name="Dong S."/>
            <person name="Downton P."/>
            <person name="Dumas B."/>
            <person name="Fabro G."/>
            <person name="Fronick C."/>
            <person name="Fuerstenberg S.I."/>
            <person name="Fulton L."/>
            <person name="Gaulin E."/>
            <person name="Govers F."/>
            <person name="Hughes L."/>
            <person name="Humphray S."/>
            <person name="Jiang R.H."/>
            <person name="Judelson H."/>
            <person name="Kamoun S."/>
            <person name="Kyung K."/>
            <person name="Meijer H."/>
            <person name="Minx P."/>
            <person name="Morris P."/>
            <person name="Nelson J."/>
            <person name="Phuntumart V."/>
            <person name="Qutob D."/>
            <person name="Rehmany A."/>
            <person name="Rougon-Cardoso A."/>
            <person name="Ryden P."/>
            <person name="Torto-Alalibo T."/>
            <person name="Studholme D."/>
            <person name="Wang Y."/>
            <person name="Win J."/>
            <person name="Wood J."/>
            <person name="Clifton S.W."/>
            <person name="Rogers J."/>
            <person name="Van den Ackerveken G."/>
            <person name="Jones J.D."/>
            <person name="McDowell J.M."/>
            <person name="Beynon J."/>
            <person name="Tyler B.M."/>
        </authorList>
    </citation>
    <scope>NUCLEOTIDE SEQUENCE [LARGE SCALE GENOMIC DNA]</scope>
    <source>
        <strain evidence="2">Emoy2</strain>
    </source>
</reference>
<dbReference type="AlphaFoldDB" id="M4C0J5"/>
<dbReference type="EMBL" id="JH598077">
    <property type="status" value="NOT_ANNOTATED_CDS"/>
    <property type="molecule type" value="Genomic_DNA"/>
</dbReference>
<protein>
    <submittedName>
        <fullName evidence="1">Uncharacterized protein</fullName>
    </submittedName>
</protein>
<evidence type="ECO:0000313" key="1">
    <source>
        <dbReference type="EnsemblProtists" id="HpaP812445"/>
    </source>
</evidence>
<accession>M4C0J5</accession>
<organism evidence="1 2">
    <name type="scientific">Hyaloperonospora arabidopsidis (strain Emoy2)</name>
    <name type="common">Downy mildew agent</name>
    <name type="synonym">Peronospora arabidopsidis</name>
    <dbReference type="NCBI Taxonomy" id="559515"/>
    <lineage>
        <taxon>Eukaryota</taxon>
        <taxon>Sar</taxon>
        <taxon>Stramenopiles</taxon>
        <taxon>Oomycota</taxon>
        <taxon>Peronosporomycetes</taxon>
        <taxon>Peronosporales</taxon>
        <taxon>Peronosporaceae</taxon>
        <taxon>Hyaloperonospora</taxon>
    </lineage>
</organism>
<reference evidence="1" key="2">
    <citation type="submission" date="2015-06" db="UniProtKB">
        <authorList>
            <consortium name="EnsemblProtists"/>
        </authorList>
    </citation>
    <scope>IDENTIFICATION</scope>
    <source>
        <strain evidence="1">Emoy2</strain>
    </source>
</reference>
<dbReference type="InParanoid" id="M4C0J5"/>
<sequence>MRYLCATVLNTCRPHRGHPLEVVTQLQLLLTCAFLVTQSATNQPPTAHTSVRPADFAVWVYQKGHRSSS</sequence>
<dbReference type="EnsemblProtists" id="HpaT812445">
    <property type="protein sequence ID" value="HpaP812445"/>
    <property type="gene ID" value="HpaG812445"/>
</dbReference>